<accession>A0ABY2IMI0</accession>
<dbReference type="RefSeq" id="WP_134562004.1">
    <property type="nucleotide sequence ID" value="NZ_SOFS01000036.1"/>
</dbReference>
<feature type="transmembrane region" description="Helical" evidence="1">
    <location>
        <begin position="241"/>
        <end position="261"/>
    </location>
</feature>
<feature type="transmembrane region" description="Helical" evidence="1">
    <location>
        <begin position="22"/>
        <end position="39"/>
    </location>
</feature>
<sequence length="482" mass="51398">MEILDESFKTGLQGFERVTEPIVIALVTGSSLGAVWVWLRGVRRGDVVSKWNITTTYVVLIAWLLLASSVFTQFDGGNVSIVNVFGQTTILANPRAAQIMQLAGYAIIGIGFLTFFVFGIVKRDRLSTPLLLMGLLVVMTDFSSAIAGASAIGNPRIIALFALFLGASVLPRGGGARLGVAFFGFSVCVASGIFLLVNYAAAFRICRADKCGPLGNLFFGVTTGENTIGLIVATSIPCIFLVLRGATRWILAVYLLSVVYISGSRTALQVALIVTILVLVTGMSSTSMGGIWRRFVTIGTASVGLALGIVLPYLPLNPTDFTNRAYLWKLASAQLEDSQLFGFGALIWGNQVAVGTISRDEAYSVHNQWLDIRYTTGALGIALFIILIVIALRQADKWTAPQTALLFIPVIYSGLLERTWAFGLLDVFGWMAAATLLALEPAAEPAANTSPVLTEAVAQRGHGTDRVLTGLGNTNPKGAHGN</sequence>
<reference evidence="2 3" key="1">
    <citation type="submission" date="2019-03" db="EMBL/GenBank/DDBJ databases">
        <title>Genomics of glacier-inhabiting Cryobacterium strains.</title>
        <authorList>
            <person name="Liu Q."/>
            <person name="Xin Y.-H."/>
        </authorList>
    </citation>
    <scope>NUCLEOTIDE SEQUENCE [LARGE SCALE GENOMIC DNA]</scope>
    <source>
        <strain evidence="2 3">MDB1-5</strain>
    </source>
</reference>
<feature type="transmembrane region" description="Helical" evidence="1">
    <location>
        <begin position="51"/>
        <end position="71"/>
    </location>
</feature>
<proteinExistence type="predicted"/>
<feature type="transmembrane region" description="Helical" evidence="1">
    <location>
        <begin position="295"/>
        <end position="314"/>
    </location>
</feature>
<feature type="transmembrane region" description="Helical" evidence="1">
    <location>
        <begin position="102"/>
        <end position="121"/>
    </location>
</feature>
<organism evidence="2 3">
    <name type="scientific">Cryobacterium glucosi</name>
    <dbReference type="NCBI Taxonomy" id="1259175"/>
    <lineage>
        <taxon>Bacteria</taxon>
        <taxon>Bacillati</taxon>
        <taxon>Actinomycetota</taxon>
        <taxon>Actinomycetes</taxon>
        <taxon>Micrococcales</taxon>
        <taxon>Microbacteriaceae</taxon>
        <taxon>Cryobacterium</taxon>
    </lineage>
</organism>
<feature type="transmembrane region" description="Helical" evidence="1">
    <location>
        <begin position="180"/>
        <end position="202"/>
    </location>
</feature>
<comment type="caution">
    <text evidence="2">The sequence shown here is derived from an EMBL/GenBank/DDBJ whole genome shotgun (WGS) entry which is preliminary data.</text>
</comment>
<dbReference type="GO" id="GO:0016874">
    <property type="term" value="F:ligase activity"/>
    <property type="evidence" value="ECO:0007669"/>
    <property type="project" value="UniProtKB-KW"/>
</dbReference>
<evidence type="ECO:0000313" key="3">
    <source>
        <dbReference type="Proteomes" id="UP000297604"/>
    </source>
</evidence>
<keyword evidence="3" id="KW-1185">Reference proteome</keyword>
<feature type="transmembrane region" description="Helical" evidence="1">
    <location>
        <begin position="398"/>
        <end position="415"/>
    </location>
</feature>
<dbReference type="EMBL" id="SOFS01000036">
    <property type="protein sequence ID" value="TFC18051.1"/>
    <property type="molecule type" value="Genomic_DNA"/>
</dbReference>
<feature type="transmembrane region" description="Helical" evidence="1">
    <location>
        <begin position="372"/>
        <end position="391"/>
    </location>
</feature>
<evidence type="ECO:0000256" key="1">
    <source>
        <dbReference type="SAM" id="Phobius"/>
    </source>
</evidence>
<gene>
    <name evidence="2" type="ORF">E3O46_15195</name>
</gene>
<dbReference type="Proteomes" id="UP000297604">
    <property type="component" value="Unassembled WGS sequence"/>
</dbReference>
<keyword evidence="2" id="KW-0436">Ligase</keyword>
<keyword evidence="1" id="KW-1133">Transmembrane helix</keyword>
<protein>
    <submittedName>
        <fullName evidence="2">O-antigen ligase domain-containing protein</fullName>
    </submittedName>
</protein>
<feature type="transmembrane region" description="Helical" evidence="1">
    <location>
        <begin position="214"/>
        <end position="234"/>
    </location>
</feature>
<feature type="transmembrane region" description="Helical" evidence="1">
    <location>
        <begin position="267"/>
        <end position="283"/>
    </location>
</feature>
<name>A0ABY2IMI0_9MICO</name>
<keyword evidence="1" id="KW-0812">Transmembrane</keyword>
<evidence type="ECO:0000313" key="2">
    <source>
        <dbReference type="EMBL" id="TFC18051.1"/>
    </source>
</evidence>
<keyword evidence="1" id="KW-0472">Membrane</keyword>